<keyword evidence="3" id="KW-1185">Reference proteome</keyword>
<dbReference type="HOGENOM" id="CLU_3136107_0_0_11"/>
<protein>
    <submittedName>
        <fullName evidence="2">Uncharacterized protein</fullName>
    </submittedName>
</protein>
<accession>D2SFZ9</accession>
<dbReference type="RefSeq" id="WP_012948339.1">
    <property type="nucleotide sequence ID" value="NC_013757.1"/>
</dbReference>
<evidence type="ECO:0000256" key="1">
    <source>
        <dbReference type="SAM" id="MobiDB-lite"/>
    </source>
</evidence>
<dbReference type="KEGG" id="gob:Gobs_2221"/>
<gene>
    <name evidence="2" type="ordered locus">Gobs_2221</name>
</gene>
<dbReference type="AlphaFoldDB" id="D2SFZ9"/>
<evidence type="ECO:0000313" key="3">
    <source>
        <dbReference type="Proteomes" id="UP000001382"/>
    </source>
</evidence>
<sequence length="49" mass="5495">MRINPCPQVRWVPVVDSAGHRHMEMRWSMPTQVQPTAQPATAPSTLRAA</sequence>
<feature type="region of interest" description="Disordered" evidence="1">
    <location>
        <begin position="27"/>
        <end position="49"/>
    </location>
</feature>
<name>D2SFZ9_GEOOG</name>
<organism evidence="2 3">
    <name type="scientific">Geodermatophilus obscurus (strain ATCC 25078 / DSM 43160 / JCM 3152 / CCUG 61914 / KCC A-0152 / KCTC 9177 / NBRC 13315 / NRRL B-3577 / G-20)</name>
    <dbReference type="NCBI Taxonomy" id="526225"/>
    <lineage>
        <taxon>Bacteria</taxon>
        <taxon>Bacillati</taxon>
        <taxon>Actinomycetota</taxon>
        <taxon>Actinomycetes</taxon>
        <taxon>Geodermatophilales</taxon>
        <taxon>Geodermatophilaceae</taxon>
        <taxon>Geodermatophilus</taxon>
    </lineage>
</organism>
<reference evidence="2 3" key="1">
    <citation type="journal article" date="2010" name="Stand. Genomic Sci.">
        <title>Complete genome sequence of Geodermatophilus obscurus type strain (G-20).</title>
        <authorList>
            <person name="Ivanova N."/>
            <person name="Sikorski J."/>
            <person name="Jando M."/>
            <person name="Munk C."/>
            <person name="Lapidus A."/>
            <person name="Glavina Del Rio T."/>
            <person name="Copeland A."/>
            <person name="Tice H."/>
            <person name="Cheng J.-F."/>
            <person name="Lucas S."/>
            <person name="Chen F."/>
            <person name="Nolan M."/>
            <person name="Bruce D."/>
            <person name="Goodwin L."/>
            <person name="Pitluck S."/>
            <person name="Mavromatis K."/>
            <person name="Mikhailova N."/>
            <person name="Pati A."/>
            <person name="Chen A."/>
            <person name="Palaniappan K."/>
            <person name="Land M."/>
            <person name="Hauser L."/>
            <person name="Chang Y.-J."/>
            <person name="Jeffries C.D."/>
            <person name="Meincke L."/>
            <person name="Brettin T."/>
            <person name="Detter J.C."/>
            <person name="Detter J.C."/>
            <person name="Rohde M."/>
            <person name="Goeker M."/>
            <person name="Bristow J."/>
            <person name="Eisen J.A."/>
            <person name="Markowitz V."/>
            <person name="Hugenholtz P."/>
            <person name="Kyrpides N.C."/>
            <person name="Klenk H.-P."/>
        </authorList>
    </citation>
    <scope>NUCLEOTIDE SEQUENCE [LARGE SCALE GENOMIC DNA]</scope>
    <source>
        <strain evidence="3">ATCC 25078 / DSM 43160 / JCM 3152 / KCC A-0152 / KCTC 9177 / NBRC 13315 / NRRL B-3577 / G-20</strain>
    </source>
</reference>
<dbReference type="Proteomes" id="UP000001382">
    <property type="component" value="Chromosome"/>
</dbReference>
<dbReference type="STRING" id="526225.Gobs_2221"/>
<proteinExistence type="predicted"/>
<dbReference type="EMBL" id="CP001867">
    <property type="protein sequence ID" value="ADB74904.1"/>
    <property type="molecule type" value="Genomic_DNA"/>
</dbReference>
<reference evidence="3" key="2">
    <citation type="submission" date="2010-01" db="EMBL/GenBank/DDBJ databases">
        <title>The complete genome of Geodermatophilus obscurus DSM 43160.</title>
        <authorList>
            <consortium name="US DOE Joint Genome Institute (JGI-PGF)"/>
            <person name="Lucas S."/>
            <person name="Copeland A."/>
            <person name="Lapidus A."/>
            <person name="Glavina del Rio T."/>
            <person name="Dalin E."/>
            <person name="Tice H."/>
            <person name="Bruce D."/>
            <person name="Goodwin L."/>
            <person name="Pitluck S."/>
            <person name="Kyrpides N."/>
            <person name="Mavromatis K."/>
            <person name="Ivanova N."/>
            <person name="Munk A.C."/>
            <person name="Brettin T."/>
            <person name="Detter J.C."/>
            <person name="Han C."/>
            <person name="Larimer F."/>
            <person name="Land M."/>
            <person name="Hauser L."/>
            <person name="Markowitz V."/>
            <person name="Cheng J.-F."/>
            <person name="Hugenholtz P."/>
            <person name="Woyke T."/>
            <person name="Wu D."/>
            <person name="Jando M."/>
            <person name="Schneider S."/>
            <person name="Klenk H.-P."/>
            <person name="Eisen J.A."/>
        </authorList>
    </citation>
    <scope>NUCLEOTIDE SEQUENCE [LARGE SCALE GENOMIC DNA]</scope>
    <source>
        <strain evidence="3">ATCC 25078 / DSM 43160 / JCM 3152 / KCC A-0152 / KCTC 9177 / NBRC 13315 / NRRL B-3577 / G-20</strain>
    </source>
</reference>
<feature type="compositionally biased region" description="Polar residues" evidence="1">
    <location>
        <begin position="29"/>
        <end position="49"/>
    </location>
</feature>
<evidence type="ECO:0000313" key="2">
    <source>
        <dbReference type="EMBL" id="ADB74904.1"/>
    </source>
</evidence>